<feature type="transmembrane region" description="Helical" evidence="1">
    <location>
        <begin position="32"/>
        <end position="50"/>
    </location>
</feature>
<dbReference type="Proteomes" id="UP000039324">
    <property type="component" value="Unassembled WGS sequence"/>
</dbReference>
<keyword evidence="1" id="KW-0812">Transmembrane</keyword>
<feature type="non-terminal residue" evidence="2">
    <location>
        <position position="1"/>
    </location>
</feature>
<dbReference type="STRING" id="37360.A0A0G4IKN0"/>
<evidence type="ECO:0000313" key="2">
    <source>
        <dbReference type="EMBL" id="CEO95738.1"/>
    </source>
</evidence>
<feature type="transmembrane region" description="Helical" evidence="1">
    <location>
        <begin position="450"/>
        <end position="475"/>
    </location>
</feature>
<dbReference type="AlphaFoldDB" id="A0A0G4IKN0"/>
<evidence type="ECO:0000256" key="1">
    <source>
        <dbReference type="SAM" id="Phobius"/>
    </source>
</evidence>
<gene>
    <name evidence="2" type="ORF">PBRA_004451</name>
</gene>
<organism evidence="2 3">
    <name type="scientific">Plasmodiophora brassicae</name>
    <name type="common">Clubroot disease agent</name>
    <dbReference type="NCBI Taxonomy" id="37360"/>
    <lineage>
        <taxon>Eukaryota</taxon>
        <taxon>Sar</taxon>
        <taxon>Rhizaria</taxon>
        <taxon>Endomyxa</taxon>
        <taxon>Phytomyxea</taxon>
        <taxon>Plasmodiophorida</taxon>
        <taxon>Plasmodiophoridae</taxon>
        <taxon>Plasmodiophora</taxon>
    </lineage>
</organism>
<name>A0A0G4IKN0_PLABS</name>
<dbReference type="OrthoDB" id="2015434at2759"/>
<protein>
    <submittedName>
        <fullName evidence="2">Uncharacterized protein</fullName>
    </submittedName>
</protein>
<sequence>GAAEKQEPLRRVGSDAASSFTYIGWRRRKMRAVSVLVLAGALWVLVGGMGESRKDGDFLRRHAACRRDRQRFCGHVRHLVPVLGCMRDHETELEPPCSASLKKCPAYKCSRDAMRLCPHVHKHDQILSCMWRNRQSGSLSAECTGTAYKPTNFDDDRHVCHGDRVSRCRDATTLAGIMSCLYEKRDELGGRCGDVVKKCPAFPCADDAAKFCPHVDNEHEFMKCIYEHKPELSSSQCKLGHARDDLVPLTHDHSACKEDRERLCKDSQGYVQKMSCLMHNESELSDKCKAIMSKCPLFRCADDVIKLCPKTSTHRGFVACLWKHRKDLSAQCMNQPERGEDVCRGDRHRFCESADDIDKCLREHVNRLSTRCRQSVNIVNKCKHELEQFCTPKDTYPFTCLQHHRDRLGFTCQQALRSIEDDVHPTSVHGDDDLGKKIEKEAAQAPRVTLFAAGAILGGVTTGLVIWAVSAFMAARKRRRQAYLAAAGPAPYQRI</sequence>
<keyword evidence="1" id="KW-1133">Transmembrane helix</keyword>
<keyword evidence="1" id="KW-0472">Membrane</keyword>
<reference evidence="2 3" key="1">
    <citation type="submission" date="2015-02" db="EMBL/GenBank/DDBJ databases">
        <authorList>
            <person name="Chooi Y.-H."/>
        </authorList>
    </citation>
    <scope>NUCLEOTIDE SEQUENCE [LARGE SCALE GENOMIC DNA]</scope>
    <source>
        <strain evidence="2">E3</strain>
    </source>
</reference>
<accession>A0A0G4IKN0</accession>
<dbReference type="EMBL" id="CDSF01000035">
    <property type="protein sequence ID" value="CEO95738.1"/>
    <property type="molecule type" value="Genomic_DNA"/>
</dbReference>
<evidence type="ECO:0000313" key="3">
    <source>
        <dbReference type="Proteomes" id="UP000039324"/>
    </source>
</evidence>
<proteinExistence type="predicted"/>
<keyword evidence="3" id="KW-1185">Reference proteome</keyword>